<dbReference type="CDD" id="cd18773">
    <property type="entry name" value="PDC1_HK_sensor"/>
    <property type="match status" value="1"/>
</dbReference>
<dbReference type="SUPFAM" id="SSF141868">
    <property type="entry name" value="EAL domain-like"/>
    <property type="match status" value="1"/>
</dbReference>
<dbReference type="SUPFAM" id="SSF103190">
    <property type="entry name" value="Sensory domain-like"/>
    <property type="match status" value="1"/>
</dbReference>
<dbReference type="eggNOG" id="COG2200">
    <property type="taxonomic scope" value="Bacteria"/>
</dbReference>
<dbReference type="CDD" id="cd01948">
    <property type="entry name" value="EAL"/>
    <property type="match status" value="1"/>
</dbReference>
<dbReference type="RefSeq" id="WP_013758015.1">
    <property type="nucleotide sequence ID" value="NC_015500.1"/>
</dbReference>
<protein>
    <submittedName>
        <fullName evidence="2">Diguanylate phosphodiesterase</fullName>
    </submittedName>
</protein>
<dbReference type="Pfam" id="PF00563">
    <property type="entry name" value="EAL"/>
    <property type="match status" value="1"/>
</dbReference>
<dbReference type="SMART" id="SM00052">
    <property type="entry name" value="EAL"/>
    <property type="match status" value="1"/>
</dbReference>
<accession>F4LJ39</accession>
<keyword evidence="3" id="KW-1185">Reference proteome</keyword>
<dbReference type="AlphaFoldDB" id="F4LJ39"/>
<dbReference type="Proteomes" id="UP000006546">
    <property type="component" value="Chromosome"/>
</dbReference>
<dbReference type="HOGENOM" id="CLU_015702_0_1_12"/>
<evidence type="ECO:0000313" key="3">
    <source>
        <dbReference type="Proteomes" id="UP000006546"/>
    </source>
</evidence>
<proteinExistence type="predicted"/>
<sequence length="409" mass="46260">MPGILNQKHIRSYFQPIVCLKTGQIFAYEALVRGIHPDYDTVISPSELFAAADAQNVSAEFDKICQQSALEYFSSFRKNSHSLLFMNINTSLISPDDVSTSSIQVMTRKMGFDPCYVGLELIESRAASADDLISFVEHYRESGFLIVIDDFGCEHSNMERLIQIRPDIIKIDRSIIAGIESDVYRQSILKSIHMLSEMTGSLCLAEGVETVEEVVTCYLYGVDLFQGYAIARPDADLQLLETETLRTIARLRDRLKRESVETLRQKRRLTGDINSLADWLVRQITPDNIDAMEPVLQEFIVLNPEIECVYLLDKNGVQISNTISSPFLKIKPRSYIFSPAQKGADNSFKSYFTCFEAFKISRYLTDPYLSYASGNLCRTLSVKLCSAADCMVLCIDFIEEIIKTPVLKK</sequence>
<reference evidence="3" key="1">
    <citation type="submission" date="2011-04" db="EMBL/GenBank/DDBJ databases">
        <title>The complete genome of Treponema brennaborense DSM 12168.</title>
        <authorList>
            <person name="Lucas S."/>
            <person name="Han J."/>
            <person name="Lapidus A."/>
            <person name="Bruce D."/>
            <person name="Goodwin L."/>
            <person name="Pitluck S."/>
            <person name="Peters L."/>
            <person name="Kyrpides N."/>
            <person name="Mavromatis K."/>
            <person name="Ivanova N."/>
            <person name="Mikhailova N."/>
            <person name="Pagani I."/>
            <person name="Teshima H."/>
            <person name="Detter J.C."/>
            <person name="Tapia R."/>
            <person name="Han C."/>
            <person name="Land M."/>
            <person name="Hauser L."/>
            <person name="Markowitz V."/>
            <person name="Cheng J.-F."/>
            <person name="Hugenholtz P."/>
            <person name="Woyke T."/>
            <person name="Wu D."/>
            <person name="Gronow S."/>
            <person name="Wellnitz S."/>
            <person name="Brambilla E."/>
            <person name="Klenk H.-P."/>
            <person name="Eisen J.A."/>
        </authorList>
    </citation>
    <scope>NUCLEOTIDE SEQUENCE [LARGE SCALE GENOMIC DNA]</scope>
    <source>
        <strain evidence="3">DSM 12168 / CIP 105900 / DD5/3</strain>
    </source>
</reference>
<dbReference type="InterPro" id="IPR029151">
    <property type="entry name" value="Sensor-like_sf"/>
</dbReference>
<dbReference type="PANTHER" id="PTHR33121:SF76">
    <property type="entry name" value="SIGNALING PROTEIN"/>
    <property type="match status" value="1"/>
</dbReference>
<dbReference type="Gene3D" id="3.20.20.450">
    <property type="entry name" value="EAL domain"/>
    <property type="match status" value="1"/>
</dbReference>
<dbReference type="KEGG" id="tbe:Trebr_0860"/>
<dbReference type="Gene3D" id="3.30.450.20">
    <property type="entry name" value="PAS domain"/>
    <property type="match status" value="1"/>
</dbReference>
<evidence type="ECO:0000313" key="2">
    <source>
        <dbReference type="EMBL" id="AEE16296.1"/>
    </source>
</evidence>
<organism evidence="2 3">
    <name type="scientific">Treponema brennaborense (strain DSM 12168 / CIP 105900 / DD5/3)</name>
    <dbReference type="NCBI Taxonomy" id="906968"/>
    <lineage>
        <taxon>Bacteria</taxon>
        <taxon>Pseudomonadati</taxon>
        <taxon>Spirochaetota</taxon>
        <taxon>Spirochaetia</taxon>
        <taxon>Spirochaetales</taxon>
        <taxon>Treponemataceae</taxon>
        <taxon>Treponema</taxon>
    </lineage>
</organism>
<dbReference type="EMBL" id="CP002696">
    <property type="protein sequence ID" value="AEE16296.1"/>
    <property type="molecule type" value="Genomic_DNA"/>
</dbReference>
<dbReference type="GO" id="GO:0071111">
    <property type="term" value="F:cyclic-guanylate-specific phosphodiesterase activity"/>
    <property type="evidence" value="ECO:0007669"/>
    <property type="project" value="InterPro"/>
</dbReference>
<gene>
    <name evidence="2" type="ordered locus">Trebr_0860</name>
</gene>
<dbReference type="InterPro" id="IPR050706">
    <property type="entry name" value="Cyclic-di-GMP_PDE-like"/>
</dbReference>
<dbReference type="PROSITE" id="PS50883">
    <property type="entry name" value="EAL"/>
    <property type="match status" value="1"/>
</dbReference>
<evidence type="ECO:0000259" key="1">
    <source>
        <dbReference type="PROSITE" id="PS50883"/>
    </source>
</evidence>
<feature type="domain" description="EAL" evidence="1">
    <location>
        <begin position="1"/>
        <end position="247"/>
    </location>
</feature>
<dbReference type="PANTHER" id="PTHR33121">
    <property type="entry name" value="CYCLIC DI-GMP PHOSPHODIESTERASE PDEF"/>
    <property type="match status" value="1"/>
</dbReference>
<dbReference type="InterPro" id="IPR001633">
    <property type="entry name" value="EAL_dom"/>
</dbReference>
<name>F4LJ39_TREBD</name>
<dbReference type="InterPro" id="IPR035919">
    <property type="entry name" value="EAL_sf"/>
</dbReference>
<dbReference type="STRING" id="906968.Trebr_0860"/>